<feature type="compositionally biased region" description="Pro residues" evidence="1">
    <location>
        <begin position="183"/>
        <end position="199"/>
    </location>
</feature>
<protein>
    <recommendedName>
        <fullName evidence="2">BON domain-containing protein</fullName>
    </recommendedName>
</protein>
<feature type="region of interest" description="Disordered" evidence="1">
    <location>
        <begin position="129"/>
        <end position="203"/>
    </location>
</feature>
<dbReference type="InterPro" id="IPR007055">
    <property type="entry name" value="BON_dom"/>
</dbReference>
<dbReference type="Pfam" id="PF04972">
    <property type="entry name" value="BON"/>
    <property type="match status" value="1"/>
</dbReference>
<gene>
    <name evidence="3" type="ORF">HNQ77_000326</name>
</gene>
<dbReference type="Gene3D" id="3.30.1340.30">
    <property type="match status" value="1"/>
</dbReference>
<dbReference type="AlphaFoldDB" id="A0A841JVC7"/>
<keyword evidence="4" id="KW-1185">Reference proteome</keyword>
<name>A0A841JVC7_9BACT</name>
<feature type="domain" description="BON" evidence="2">
    <location>
        <begin position="54"/>
        <end position="122"/>
    </location>
</feature>
<organism evidence="3 4">
    <name type="scientific">Silvibacterium bohemicum</name>
    <dbReference type="NCBI Taxonomy" id="1577686"/>
    <lineage>
        <taxon>Bacteria</taxon>
        <taxon>Pseudomonadati</taxon>
        <taxon>Acidobacteriota</taxon>
        <taxon>Terriglobia</taxon>
        <taxon>Terriglobales</taxon>
        <taxon>Acidobacteriaceae</taxon>
        <taxon>Silvibacterium</taxon>
    </lineage>
</organism>
<dbReference type="OrthoDB" id="118563at2"/>
<feature type="region of interest" description="Disordered" evidence="1">
    <location>
        <begin position="374"/>
        <end position="400"/>
    </location>
</feature>
<evidence type="ECO:0000313" key="4">
    <source>
        <dbReference type="Proteomes" id="UP000538666"/>
    </source>
</evidence>
<dbReference type="PANTHER" id="PTHR48125:SF12">
    <property type="entry name" value="AT HOOK TRANSCRIPTION FACTOR FAMILY-RELATED"/>
    <property type="match status" value="1"/>
</dbReference>
<sequence length="400" mass="40087">MPDLKALSFAPFVSRSSYSPTRVSTQLTAALLAGLLMFSAGCNKQSASQPAPRADEQVASDIQAKINGESALNGQNIQVAVVAGVATLSGNAADDASRALAGNDAGSIAGVKTVVNNLTVAPPQVAAAPAPAMMMSGPPKPRPEPAPRKPRHHEDAAPEPPPMEQAEQPAPPPAPAQDTAVAAPPPAPAPVPAPPPAPSKPVAKTVILPEGTVVPVRMTDSLDSAKAQPNESFRGTLAGDLIADGMIALPQGTTVIGRIVDAKDAAHFKGSALLSIELTAIDVHGRSIPLVTDTYTKEGPGRGKNTLAKSGGGAALGAIIGALAGGGKGAAIGAVAGGGAGAGVNAVTRGQQVQIPTETLVNFHLQSPVTVTTSRAIGAPRQNDDSQPQLQPRQNPAPSN</sequence>
<dbReference type="RefSeq" id="WP_050057626.1">
    <property type="nucleotide sequence ID" value="NZ_JACHEK010000001.1"/>
</dbReference>
<feature type="compositionally biased region" description="Pro residues" evidence="1">
    <location>
        <begin position="158"/>
        <end position="175"/>
    </location>
</feature>
<feature type="compositionally biased region" description="Polar residues" evidence="1">
    <location>
        <begin position="385"/>
        <end position="400"/>
    </location>
</feature>
<dbReference type="EMBL" id="JACHEK010000001">
    <property type="protein sequence ID" value="MBB6142388.1"/>
    <property type="molecule type" value="Genomic_DNA"/>
</dbReference>
<evidence type="ECO:0000313" key="3">
    <source>
        <dbReference type="EMBL" id="MBB6142388.1"/>
    </source>
</evidence>
<dbReference type="PANTHER" id="PTHR48125">
    <property type="entry name" value="LP07818P1"/>
    <property type="match status" value="1"/>
</dbReference>
<reference evidence="3 4" key="1">
    <citation type="submission" date="2020-08" db="EMBL/GenBank/DDBJ databases">
        <title>Genomic Encyclopedia of Type Strains, Phase IV (KMG-IV): sequencing the most valuable type-strain genomes for metagenomic binning, comparative biology and taxonomic classification.</title>
        <authorList>
            <person name="Goeker M."/>
        </authorList>
    </citation>
    <scope>NUCLEOTIDE SEQUENCE [LARGE SCALE GENOMIC DNA]</scope>
    <source>
        <strain evidence="3 4">DSM 103733</strain>
    </source>
</reference>
<feature type="compositionally biased region" description="Basic and acidic residues" evidence="1">
    <location>
        <begin position="141"/>
        <end position="156"/>
    </location>
</feature>
<comment type="caution">
    <text evidence="3">The sequence shown here is derived from an EMBL/GenBank/DDBJ whole genome shotgun (WGS) entry which is preliminary data.</text>
</comment>
<proteinExistence type="predicted"/>
<evidence type="ECO:0000259" key="2">
    <source>
        <dbReference type="PROSITE" id="PS50914"/>
    </source>
</evidence>
<dbReference type="PROSITE" id="PS50914">
    <property type="entry name" value="BON"/>
    <property type="match status" value="1"/>
</dbReference>
<accession>A0A841JVC7</accession>
<dbReference type="Proteomes" id="UP000538666">
    <property type="component" value="Unassembled WGS sequence"/>
</dbReference>
<evidence type="ECO:0000256" key="1">
    <source>
        <dbReference type="SAM" id="MobiDB-lite"/>
    </source>
</evidence>